<dbReference type="AlphaFoldDB" id="A0A0B7ASF2"/>
<organism evidence="2">
    <name type="scientific">Arion vulgaris</name>
    <dbReference type="NCBI Taxonomy" id="1028688"/>
    <lineage>
        <taxon>Eukaryota</taxon>
        <taxon>Metazoa</taxon>
        <taxon>Spiralia</taxon>
        <taxon>Lophotrochozoa</taxon>
        <taxon>Mollusca</taxon>
        <taxon>Gastropoda</taxon>
        <taxon>Heterobranchia</taxon>
        <taxon>Euthyneura</taxon>
        <taxon>Panpulmonata</taxon>
        <taxon>Eupulmonata</taxon>
        <taxon>Stylommatophora</taxon>
        <taxon>Helicina</taxon>
        <taxon>Arionoidea</taxon>
        <taxon>Arionidae</taxon>
        <taxon>Arion</taxon>
    </lineage>
</organism>
<evidence type="ECO:0000256" key="1">
    <source>
        <dbReference type="SAM" id="SignalP"/>
    </source>
</evidence>
<proteinExistence type="predicted"/>
<dbReference type="EMBL" id="HACG01036950">
    <property type="protein sequence ID" value="CEK83815.1"/>
    <property type="molecule type" value="Transcribed_RNA"/>
</dbReference>
<evidence type="ECO:0000313" key="3">
    <source>
        <dbReference type="EMBL" id="CEK83815.1"/>
    </source>
</evidence>
<protein>
    <recommendedName>
        <fullName evidence="4">Secreted protein</fullName>
    </recommendedName>
</protein>
<sequence length="90" mass="9599">MYVKVAVETILASFLLLSRVGLNRLTVCVVKDEVKATSGLMAVDGVSVGNLDHCAPPPSARNLYLGFYPVKKSTPDGWTDATIASVTVME</sequence>
<feature type="signal peptide" evidence="1">
    <location>
        <begin position="1"/>
        <end position="22"/>
    </location>
</feature>
<keyword evidence="1" id="KW-0732">Signal</keyword>
<feature type="chain" id="PRO_5007391362" description="Secreted protein" evidence="1">
    <location>
        <begin position="23"/>
        <end position="90"/>
    </location>
</feature>
<evidence type="ECO:0000313" key="2">
    <source>
        <dbReference type="EMBL" id="CEK83813.1"/>
    </source>
</evidence>
<gene>
    <name evidence="2" type="primary">ORF139140</name>
    <name evidence="3" type="synonym">ORF139156</name>
</gene>
<reference evidence="2" key="1">
    <citation type="submission" date="2014-12" db="EMBL/GenBank/DDBJ databases">
        <title>Insight into the proteome of Arion vulgaris.</title>
        <authorList>
            <person name="Aradska J."/>
            <person name="Bulat T."/>
            <person name="Smidak R."/>
            <person name="Sarate P."/>
            <person name="Gangsoo J."/>
            <person name="Sialana F."/>
            <person name="Bilban M."/>
            <person name="Lubec G."/>
        </authorList>
    </citation>
    <scope>NUCLEOTIDE SEQUENCE</scope>
    <source>
        <tissue evidence="2">Skin</tissue>
    </source>
</reference>
<accession>A0A0B7ASF2</accession>
<dbReference type="EMBL" id="HACG01036948">
    <property type="protein sequence ID" value="CEK83813.1"/>
    <property type="molecule type" value="Transcribed_RNA"/>
</dbReference>
<evidence type="ECO:0008006" key="4">
    <source>
        <dbReference type="Google" id="ProtNLM"/>
    </source>
</evidence>
<name>A0A0B7ASF2_9EUPU</name>